<feature type="domain" description="Receptor ligand binding region" evidence="7">
    <location>
        <begin position="208"/>
        <end position="422"/>
    </location>
</feature>
<comment type="subcellular location">
    <subcellularLocation>
        <location evidence="1">Membrane</location>
    </subcellularLocation>
</comment>
<protein>
    <recommendedName>
        <fullName evidence="7">Receptor ligand binding region domain-containing protein</fullName>
    </recommendedName>
</protein>
<dbReference type="GO" id="GO:0016020">
    <property type="term" value="C:membrane"/>
    <property type="evidence" value="ECO:0007669"/>
    <property type="project" value="UniProtKB-SubCell"/>
</dbReference>
<dbReference type="KEGG" id="nai:NECAME_15210"/>
<dbReference type="SUPFAM" id="SSF53822">
    <property type="entry name" value="Periplasmic binding protein-like I"/>
    <property type="match status" value="1"/>
</dbReference>
<gene>
    <name evidence="8" type="ORF">NECAME_15210</name>
</gene>
<organism evidence="8 9">
    <name type="scientific">Necator americanus</name>
    <name type="common">Human hookworm</name>
    <dbReference type="NCBI Taxonomy" id="51031"/>
    <lineage>
        <taxon>Eukaryota</taxon>
        <taxon>Metazoa</taxon>
        <taxon>Ecdysozoa</taxon>
        <taxon>Nematoda</taxon>
        <taxon>Chromadorea</taxon>
        <taxon>Rhabditida</taxon>
        <taxon>Rhabditina</taxon>
        <taxon>Rhabditomorpha</taxon>
        <taxon>Strongyloidea</taxon>
        <taxon>Ancylostomatidae</taxon>
        <taxon>Bunostominae</taxon>
        <taxon>Necator</taxon>
    </lineage>
</organism>
<feature type="chain" id="PRO_5004824462" description="Receptor ligand binding region domain-containing protein" evidence="6">
    <location>
        <begin position="20"/>
        <end position="532"/>
    </location>
</feature>
<keyword evidence="3" id="KW-1133">Transmembrane helix</keyword>
<dbReference type="EMBL" id="KI669075">
    <property type="protein sequence ID" value="ETN69582.1"/>
    <property type="molecule type" value="Genomic_DNA"/>
</dbReference>
<evidence type="ECO:0000256" key="6">
    <source>
        <dbReference type="SAM" id="SignalP"/>
    </source>
</evidence>
<evidence type="ECO:0000256" key="1">
    <source>
        <dbReference type="ARBA" id="ARBA00004370"/>
    </source>
</evidence>
<dbReference type="AlphaFoldDB" id="W2SLG8"/>
<name>W2SLG8_NECAM</name>
<reference evidence="9" key="1">
    <citation type="journal article" date="2014" name="Nat. Genet.">
        <title>Genome of the human hookworm Necator americanus.</title>
        <authorList>
            <person name="Tang Y.T."/>
            <person name="Gao X."/>
            <person name="Rosa B.A."/>
            <person name="Abubucker S."/>
            <person name="Hallsworth-Pepin K."/>
            <person name="Martin J."/>
            <person name="Tyagi R."/>
            <person name="Heizer E."/>
            <person name="Zhang X."/>
            <person name="Bhonagiri-Palsikar V."/>
            <person name="Minx P."/>
            <person name="Warren W.C."/>
            <person name="Wang Q."/>
            <person name="Zhan B."/>
            <person name="Hotez P.J."/>
            <person name="Sternberg P.W."/>
            <person name="Dougall A."/>
            <person name="Gaze S.T."/>
            <person name="Mulvenna J."/>
            <person name="Sotillo J."/>
            <person name="Ranganathan S."/>
            <person name="Rabelo E.M."/>
            <person name="Wilson R.K."/>
            <person name="Felgner P.L."/>
            <person name="Bethony J."/>
            <person name="Hawdon J.M."/>
            <person name="Gasser R.B."/>
            <person name="Loukas A."/>
            <person name="Mitreva M."/>
        </authorList>
    </citation>
    <scope>NUCLEOTIDE SEQUENCE [LARGE SCALE GENOMIC DNA]</scope>
</reference>
<keyword evidence="5" id="KW-0325">Glycoprotein</keyword>
<feature type="signal peptide" evidence="6">
    <location>
        <begin position="1"/>
        <end position="19"/>
    </location>
</feature>
<evidence type="ECO:0000313" key="9">
    <source>
        <dbReference type="Proteomes" id="UP000053676"/>
    </source>
</evidence>
<dbReference type="Pfam" id="PF01094">
    <property type="entry name" value="ANF_receptor"/>
    <property type="match status" value="1"/>
</dbReference>
<keyword evidence="2" id="KW-0812">Transmembrane</keyword>
<evidence type="ECO:0000256" key="2">
    <source>
        <dbReference type="ARBA" id="ARBA00022692"/>
    </source>
</evidence>
<evidence type="ECO:0000256" key="3">
    <source>
        <dbReference type="ARBA" id="ARBA00022989"/>
    </source>
</evidence>
<dbReference type="PANTHER" id="PTHR24060">
    <property type="entry name" value="METABOTROPIC GLUTAMATE RECEPTOR"/>
    <property type="match status" value="1"/>
</dbReference>
<dbReference type="Gene3D" id="3.40.50.2300">
    <property type="match status" value="2"/>
</dbReference>
<evidence type="ECO:0000259" key="7">
    <source>
        <dbReference type="Pfam" id="PF01094"/>
    </source>
</evidence>
<dbReference type="InterPro" id="IPR001828">
    <property type="entry name" value="ANF_lig-bd_rcpt"/>
</dbReference>
<accession>W2SLG8</accession>
<keyword evidence="6" id="KW-0732">Signal</keyword>
<proteinExistence type="predicted"/>
<evidence type="ECO:0000313" key="8">
    <source>
        <dbReference type="EMBL" id="ETN69582.1"/>
    </source>
</evidence>
<keyword evidence="4" id="KW-0472">Membrane</keyword>
<sequence length="532" mass="58925">MSCGWILLLLLGLPATSHSLDFRLHFNRRNENPSDQTTKSFEIPYEQFALQQQRLPLPTLVPTDGLLEPSFSAELLSPSFPILKQLFSSVERLQQDFNGAQITTKPTAEPSSTISTMVPPQNDALFTTTTATAKPKVKMSKLSFRPVKNESSGAAAHVSVPSHRLLNDILVIPSSRRLYVLAIIPIHESADNQGFKCGRVDLNGFVRLAAFLDSLNQVNSNKILKDVGLSLGAVIIDSCSSDLRTVADLFELLSGTNIQKSDVVAMIRDDDSYLPNLDQLARHLRLPTLNTFFSKKDKPLTTGTLPSIASVLEAMVGLLDHTKSTCLSLLHDELHDDSARVLSELTMTGGMCLEQTVDLKRGSKSAMENALRRLLLSEARVVIVLLGEKNWIELMKALRTELVIAGRFIFFSPQESRWSSSKKFLEQWPQFDQLLLTVTPEKTSGPSELLQLATRFTNLPFPQHWLKQFWATAFQCHIDGEVTPGQQFSKECSHKQILNVTTIAPDVDIAPISIAVSAIAHATRNMVDSICP</sequence>
<keyword evidence="9" id="KW-1185">Reference proteome</keyword>
<dbReference type="Proteomes" id="UP000053676">
    <property type="component" value="Unassembled WGS sequence"/>
</dbReference>
<feature type="non-terminal residue" evidence="8">
    <location>
        <position position="532"/>
    </location>
</feature>
<dbReference type="OMA" id="WRIPSAT"/>
<evidence type="ECO:0000256" key="5">
    <source>
        <dbReference type="ARBA" id="ARBA00023180"/>
    </source>
</evidence>
<dbReference type="InterPro" id="IPR050726">
    <property type="entry name" value="mGluR"/>
</dbReference>
<dbReference type="OrthoDB" id="5850364at2759"/>
<dbReference type="InterPro" id="IPR028082">
    <property type="entry name" value="Peripla_BP_I"/>
</dbReference>
<evidence type="ECO:0000256" key="4">
    <source>
        <dbReference type="ARBA" id="ARBA00023136"/>
    </source>
</evidence>